<evidence type="ECO:0000256" key="1">
    <source>
        <dbReference type="ARBA" id="ARBA00001412"/>
    </source>
</evidence>
<feature type="domain" description="Dockerin" evidence="10">
    <location>
        <begin position="1555"/>
        <end position="1615"/>
    </location>
</feature>
<evidence type="ECO:0000313" key="11">
    <source>
        <dbReference type="EMBL" id="MCG4611452.1"/>
    </source>
</evidence>
<dbReference type="SUPFAM" id="SSF74650">
    <property type="entry name" value="Galactose mutarotase-like"/>
    <property type="match status" value="1"/>
</dbReference>
<gene>
    <name evidence="11" type="ORF">L0P57_10995</name>
</gene>
<dbReference type="PRINTS" id="PR00132">
    <property type="entry name" value="GLHYDRLASE2"/>
</dbReference>
<dbReference type="PROSITE" id="PS00608">
    <property type="entry name" value="GLYCOSYL_HYDROL_F2_2"/>
    <property type="match status" value="1"/>
</dbReference>
<dbReference type="InterPro" id="IPR050347">
    <property type="entry name" value="Bact_Beta-galactosidase"/>
</dbReference>
<dbReference type="SUPFAM" id="SSF63446">
    <property type="entry name" value="Type I dockerin domain"/>
    <property type="match status" value="1"/>
</dbReference>
<dbReference type="Pfam" id="PF02929">
    <property type="entry name" value="Bgal_small_N"/>
    <property type="match status" value="1"/>
</dbReference>
<dbReference type="Gene3D" id="1.10.1330.10">
    <property type="entry name" value="Dockerin domain"/>
    <property type="match status" value="1"/>
</dbReference>
<proteinExistence type="inferred from homology"/>
<dbReference type="InterPro" id="IPR036439">
    <property type="entry name" value="Dockerin_dom_sf"/>
</dbReference>
<dbReference type="InterPro" id="IPR006104">
    <property type="entry name" value="Glyco_hydro_2_N"/>
</dbReference>
<keyword evidence="12" id="KW-1185">Reference proteome</keyword>
<dbReference type="Pfam" id="PF16353">
    <property type="entry name" value="LacZ_4"/>
    <property type="match status" value="1"/>
</dbReference>
<dbReference type="SUPFAM" id="SSF49303">
    <property type="entry name" value="beta-Galactosidase/glucuronidase domain"/>
    <property type="match status" value="2"/>
</dbReference>
<dbReference type="Gene3D" id="2.60.120.260">
    <property type="entry name" value="Galactose-binding domain-like"/>
    <property type="match status" value="1"/>
</dbReference>
<dbReference type="EMBL" id="JAKNHQ010000016">
    <property type="protein sequence ID" value="MCG4611452.1"/>
    <property type="molecule type" value="Genomic_DNA"/>
</dbReference>
<evidence type="ECO:0000313" key="12">
    <source>
        <dbReference type="Proteomes" id="UP001298681"/>
    </source>
</evidence>
<dbReference type="Pfam" id="PF02836">
    <property type="entry name" value="Glyco_hydro_2_C"/>
    <property type="match status" value="1"/>
</dbReference>
<dbReference type="Pfam" id="PF00404">
    <property type="entry name" value="Dockerin_1"/>
    <property type="match status" value="1"/>
</dbReference>
<dbReference type="InterPro" id="IPR016134">
    <property type="entry name" value="Dockerin_dom"/>
</dbReference>
<organism evidence="11 12">
    <name type="scientific">Anaeromassilibacillus senegalensis</name>
    <dbReference type="NCBI Taxonomy" id="1673717"/>
    <lineage>
        <taxon>Bacteria</taxon>
        <taxon>Bacillati</taxon>
        <taxon>Bacillota</taxon>
        <taxon>Clostridia</taxon>
        <taxon>Eubacteriales</taxon>
        <taxon>Acutalibacteraceae</taxon>
        <taxon>Anaeromassilibacillus</taxon>
    </lineage>
</organism>
<comment type="similarity">
    <text evidence="2 8">Belongs to the glycosyl hydrolase 2 family.</text>
</comment>
<dbReference type="PROSITE" id="PS51766">
    <property type="entry name" value="DOCKERIN"/>
    <property type="match status" value="1"/>
</dbReference>
<accession>A0ABS9MMN5</accession>
<feature type="chain" id="PRO_5046860081" description="Beta-galactosidase" evidence="9">
    <location>
        <begin position="27"/>
        <end position="1615"/>
    </location>
</feature>
<evidence type="ECO:0000256" key="9">
    <source>
        <dbReference type="SAM" id="SignalP"/>
    </source>
</evidence>
<name>A0ABS9MMN5_9FIRM</name>
<dbReference type="SUPFAM" id="SSF49785">
    <property type="entry name" value="Galactose-binding domain-like"/>
    <property type="match status" value="3"/>
</dbReference>
<dbReference type="InterPro" id="IPR032312">
    <property type="entry name" value="LacZ_4"/>
</dbReference>
<dbReference type="CDD" id="cd14256">
    <property type="entry name" value="Dockerin_I"/>
    <property type="match status" value="1"/>
</dbReference>
<dbReference type="Gene3D" id="2.60.40.10">
    <property type="entry name" value="Immunoglobulins"/>
    <property type="match status" value="2"/>
</dbReference>
<evidence type="ECO:0000256" key="3">
    <source>
        <dbReference type="ARBA" id="ARBA00012756"/>
    </source>
</evidence>
<dbReference type="Pfam" id="PF02837">
    <property type="entry name" value="Glyco_hydro_2_N"/>
    <property type="match status" value="1"/>
</dbReference>
<dbReference type="InterPro" id="IPR014718">
    <property type="entry name" value="GH-type_carb-bd"/>
</dbReference>
<evidence type="ECO:0000256" key="8">
    <source>
        <dbReference type="RuleBase" id="RU361154"/>
    </source>
</evidence>
<dbReference type="InterPro" id="IPR018247">
    <property type="entry name" value="EF_Hand_1_Ca_BS"/>
</dbReference>
<dbReference type="InterPro" id="IPR006103">
    <property type="entry name" value="Glyco_hydro_2_cat"/>
</dbReference>
<dbReference type="InterPro" id="IPR006102">
    <property type="entry name" value="Ig-like_GH2"/>
</dbReference>
<evidence type="ECO:0000256" key="5">
    <source>
        <dbReference type="ARBA" id="ARBA00022801"/>
    </source>
</evidence>
<keyword evidence="6 8" id="KW-0326">Glycosidase</keyword>
<dbReference type="InterPro" id="IPR006101">
    <property type="entry name" value="Glyco_hydro_2"/>
</dbReference>
<dbReference type="InterPro" id="IPR013222">
    <property type="entry name" value="Glyco_hyd_98_carb-bd"/>
</dbReference>
<dbReference type="Gene3D" id="2.70.98.10">
    <property type="match status" value="1"/>
</dbReference>
<dbReference type="InterPro" id="IPR017853">
    <property type="entry name" value="GH"/>
</dbReference>
<comment type="caution">
    <text evidence="11">The sequence shown here is derived from an EMBL/GenBank/DDBJ whole genome shotgun (WGS) entry which is preliminary data.</text>
</comment>
<evidence type="ECO:0000256" key="2">
    <source>
        <dbReference type="ARBA" id="ARBA00007401"/>
    </source>
</evidence>
<dbReference type="Pfam" id="PF08305">
    <property type="entry name" value="NPCBM"/>
    <property type="match status" value="2"/>
</dbReference>
<dbReference type="InterPro" id="IPR011013">
    <property type="entry name" value="Gal_mutarotase_sf_dom"/>
</dbReference>
<dbReference type="SMART" id="SM01038">
    <property type="entry name" value="Bgal_small_N"/>
    <property type="match status" value="1"/>
</dbReference>
<keyword evidence="5 8" id="KW-0378">Hydrolase</keyword>
<evidence type="ECO:0000256" key="7">
    <source>
        <dbReference type="ARBA" id="ARBA00032230"/>
    </source>
</evidence>
<dbReference type="PROSITE" id="PS00018">
    <property type="entry name" value="EF_HAND_1"/>
    <property type="match status" value="1"/>
</dbReference>
<protein>
    <recommendedName>
        <fullName evidence="4 8">Beta-galactosidase</fullName>
        <ecNumber evidence="3 8">3.2.1.23</ecNumber>
    </recommendedName>
    <alternativeName>
        <fullName evidence="7 8">Lactase</fullName>
    </alternativeName>
</protein>
<comment type="catalytic activity">
    <reaction evidence="1 8">
        <text>Hydrolysis of terminal non-reducing beta-D-galactose residues in beta-D-galactosides.</text>
        <dbReference type="EC" id="3.2.1.23"/>
    </reaction>
</comment>
<dbReference type="PANTHER" id="PTHR46323">
    <property type="entry name" value="BETA-GALACTOSIDASE"/>
    <property type="match status" value="1"/>
</dbReference>
<dbReference type="InterPro" id="IPR023232">
    <property type="entry name" value="Glyco_hydro_2_AS"/>
</dbReference>
<dbReference type="EC" id="3.2.1.23" evidence="3 8"/>
<dbReference type="InterPro" id="IPR004199">
    <property type="entry name" value="B-gal_small/dom_5"/>
</dbReference>
<evidence type="ECO:0000259" key="10">
    <source>
        <dbReference type="PROSITE" id="PS51766"/>
    </source>
</evidence>
<dbReference type="Proteomes" id="UP001298681">
    <property type="component" value="Unassembled WGS sequence"/>
</dbReference>
<sequence length="1615" mass="178127">MKVKKLVAGILAGVIALSAAGISAFAVLSDDSSEWNGQPEVVQVNREPARATAYPYESEEKAQENDPAQSAYYKLLNGDDWKFSWAEKPADRISQKDGAFADAGYDDSGWDDITVPLSWQTVKNEDGSFKYDEPIYANQDYPWKYNSQDANIPTGAAPTNFNPVGTYRKVLPDVSAWQGRQVFITFEGVEDAMYLYVNGQKIGYGEDMTARQEFNITDALDFTEGAKNVVTVEVFRWSDGSWIENQDGLRLSGIYRDVYLFSKDDIEIRDFTVVTDLDSEYVDADLNTEVELRSFDDADTAGITVEAQLYDAEGNPVGEPMTAEAPAFAENKAVVNLTGHFENPLKWNAEHPNLYRMTISLKRGGEPVESTAVNVGFREFDVINRGTTNAQMVLNGEPVYFKGVNRGEMSPETGRHLSHEEMETDIKLLKQYNLNSVRTAHYPDDPYFYELCDKYGIYVMDEANNESHNGRRLNPGVPGDIPGYVVACKERAVSMLERDKNYPCVLMWSPGNEVGTGKSLEGMLQYFDENDPTRLIHYQGWNDSPYVDMKSQMYPSYTGSQSVEQNGQRSTLPFVMCEYDHSMGNSTGGLKDYWDIIRQYPNLQGGWIWDWADQSINTQIPGAEPGETFWAYDGAWDVYTGKNNFCGNGLVAPDRSIHPAMYEVKKVYQSFQMVAKDLEAGVITITNEYIDTNANEYDMTWELVRDGEVVAKNTQTADVPPQETVDVALEGYTAPADVQPGEECFLNICFTTKEDCWWADAGHEVATEQFAFDVAEDNLPEIDESSMPAFTEGQIQESDTALTIANDTFSVTFDKASGKLTSYTSNGEELLAEPLEPNFWRAVTDNDVKTSHDAKWQDAVKDAEVTGFNVFQEEKKVIVTVNMTMPSAADSQYASTFTVYSDGNVVVRSTLMPDSSMNNLLRVGMRLQMPAGYENMQWYGRGEADSYWDRKWGYDVGVYNSTVGEQFTSFLKPQEMGNKADTRWLAITNDSGDGLLFDAQEVVEVSALHYTQEDLEQARYLYNVEGTENTVVTIDQHQMGLGSASCGPETLEQYTLPADQAYTYLFRMKPIHNATTEQLMADSKIALPDDTTLVTDIQIDGESIEGFNSDILTYTSRKSPSAGIPQVTATAASDDVTITVQQAEAVPGQAVVTATSASGFQRVYTVDFIFNEYVYLSDLEETSETVGYGTFTKDANLSGDKISVYQDGSKVTYDKGITAHAASEVVYDLTGLDAERFQAWVGIDGINRNNNVRGVKFRVLVDGDEKFVSNEMKGSGSNAEYVDVDISGATTLTLIADLTTSSNGNCQTVWADAKIKVRAESEELFLSDVQEESAEVGYGEFTKDANLQGGEITVYPDGVKTSFEKGLAAHAASEVVYDLTGLNATRFQAWVGIEDKDRGQDVKGVIFRVLADGNEIFASSEMKGRNTNAEYVDVDVTGVTKLTLIAELTSSSNGRCNTVWADAKLLVTGTEPSEPQFEVAEGSDAKITTDGDTKILYNVPAGATTEDVAAMLKPVQGGTLEFMEATGGSIDEGSTLVSGYIVILRVNGTEEDRMSVALLGDINPDGAVNGSDVELVRQSIVGNRGLEQVEMLSADMNGDGVMDAHDLFLIKQQAN</sequence>
<dbReference type="RefSeq" id="WP_237967026.1">
    <property type="nucleotide sequence ID" value="NZ_JAKNHQ010000016.1"/>
</dbReference>
<dbReference type="InterPro" id="IPR036156">
    <property type="entry name" value="Beta-gal/glucu_dom_sf"/>
</dbReference>
<dbReference type="SUPFAM" id="SSF51445">
    <property type="entry name" value="(Trans)glycosidases"/>
    <property type="match status" value="1"/>
</dbReference>
<evidence type="ECO:0000256" key="6">
    <source>
        <dbReference type="ARBA" id="ARBA00023295"/>
    </source>
</evidence>
<dbReference type="PANTHER" id="PTHR46323:SF2">
    <property type="entry name" value="BETA-GALACTOSIDASE"/>
    <property type="match status" value="1"/>
</dbReference>
<dbReference type="Gene3D" id="3.20.20.80">
    <property type="entry name" value="Glycosidases"/>
    <property type="match status" value="1"/>
</dbReference>
<dbReference type="InterPro" id="IPR013783">
    <property type="entry name" value="Ig-like_fold"/>
</dbReference>
<dbReference type="InterPro" id="IPR008979">
    <property type="entry name" value="Galactose-bd-like_sf"/>
</dbReference>
<dbReference type="PROSITE" id="PS00719">
    <property type="entry name" value="GLYCOSYL_HYDROL_F2_1"/>
    <property type="match status" value="1"/>
</dbReference>
<evidence type="ECO:0000256" key="4">
    <source>
        <dbReference type="ARBA" id="ARBA00013303"/>
    </source>
</evidence>
<feature type="signal peptide" evidence="9">
    <location>
        <begin position="1"/>
        <end position="26"/>
    </location>
</feature>
<keyword evidence="9" id="KW-0732">Signal</keyword>
<dbReference type="SMART" id="SM00776">
    <property type="entry name" value="NPCBM"/>
    <property type="match status" value="2"/>
</dbReference>
<dbReference type="InterPro" id="IPR002105">
    <property type="entry name" value="Dockerin_1_rpt"/>
</dbReference>
<reference evidence="11 12" key="1">
    <citation type="submission" date="2022-01" db="EMBL/GenBank/DDBJ databases">
        <title>Collection of gut derived symbiotic bacterial strains cultured from healthy donors.</title>
        <authorList>
            <person name="Lin H."/>
            <person name="Kohout C."/>
            <person name="Waligurski E."/>
            <person name="Pamer E.G."/>
        </authorList>
    </citation>
    <scope>NUCLEOTIDE SEQUENCE [LARGE SCALE GENOMIC DNA]</scope>
    <source>
        <strain evidence="11 12">DFI.7.58</strain>
    </source>
</reference>
<dbReference type="Gene3D" id="2.60.120.1060">
    <property type="entry name" value="NPCBM/NEW2 domain"/>
    <property type="match status" value="2"/>
</dbReference>
<dbReference type="Pfam" id="PF00703">
    <property type="entry name" value="Glyco_hydro_2"/>
    <property type="match status" value="1"/>
</dbReference>
<dbReference type="InterPro" id="IPR023230">
    <property type="entry name" value="Glyco_hydro_2_CS"/>
</dbReference>
<dbReference type="InterPro" id="IPR038637">
    <property type="entry name" value="NPCBM_sf"/>
</dbReference>